<gene>
    <name evidence="2" type="ORF">AXG93_2490s1480</name>
</gene>
<dbReference type="Proteomes" id="UP000077202">
    <property type="component" value="Unassembled WGS sequence"/>
</dbReference>
<evidence type="ECO:0000313" key="2">
    <source>
        <dbReference type="EMBL" id="OAE28357.1"/>
    </source>
</evidence>
<feature type="compositionally biased region" description="Basic and acidic residues" evidence="1">
    <location>
        <begin position="133"/>
        <end position="146"/>
    </location>
</feature>
<dbReference type="EMBL" id="LVLJ01001741">
    <property type="protein sequence ID" value="OAE28357.1"/>
    <property type="molecule type" value="Genomic_DNA"/>
</dbReference>
<dbReference type="AlphaFoldDB" id="A0A176W5P8"/>
<reference evidence="2" key="1">
    <citation type="submission" date="2016-03" db="EMBL/GenBank/DDBJ databases">
        <title>Mechanisms controlling the formation of the plant cell surface in tip-growing cells are functionally conserved among land plants.</title>
        <authorList>
            <person name="Honkanen S."/>
            <person name="Jones V.A."/>
            <person name="Morieri G."/>
            <person name="Champion C."/>
            <person name="Hetherington A.J."/>
            <person name="Kelly S."/>
            <person name="Saint-Marcoux D."/>
            <person name="Proust H."/>
            <person name="Prescott H."/>
            <person name="Dolan L."/>
        </authorList>
    </citation>
    <scope>NUCLEOTIDE SEQUENCE [LARGE SCALE GENOMIC DNA]</scope>
    <source>
        <tissue evidence="2">Whole gametophyte</tissue>
    </source>
</reference>
<feature type="compositionally biased region" description="Basic and acidic residues" evidence="1">
    <location>
        <begin position="94"/>
        <end position="108"/>
    </location>
</feature>
<organism evidence="2 3">
    <name type="scientific">Marchantia polymorpha subsp. ruderalis</name>
    <dbReference type="NCBI Taxonomy" id="1480154"/>
    <lineage>
        <taxon>Eukaryota</taxon>
        <taxon>Viridiplantae</taxon>
        <taxon>Streptophyta</taxon>
        <taxon>Embryophyta</taxon>
        <taxon>Marchantiophyta</taxon>
        <taxon>Marchantiopsida</taxon>
        <taxon>Marchantiidae</taxon>
        <taxon>Marchantiales</taxon>
        <taxon>Marchantiaceae</taxon>
        <taxon>Marchantia</taxon>
    </lineage>
</organism>
<sequence length="288" mass="31899">MVVSEPSLPSIYGKALKRNHNEVPFFSPFHRPCSLQLSQLVVNAIFIDEALERTFRSSSSSSKWYGWKLPRTDTDLPRGMHHFSTAAITSQLKHHTEGKLTRAQKNEVDNENADSPTYSSSEDLAEKSLASKPRAEPRLMKERDLSSPHQSGTGSRLGAGQRIGRETLRLEDKTSGLFWAVLAARQDPFPEDCAGSSEASDTAEECRGPARVPVWAWGPGPGREGREVCVGVDLTRCRSRRDNKASGNHEKRLCEFSRDITSCAANKPSSDLLLGLREMLSTKSTMAR</sequence>
<name>A0A176W5P8_MARPO</name>
<feature type="compositionally biased region" description="Polar residues" evidence="1">
    <location>
        <begin position="113"/>
        <end position="122"/>
    </location>
</feature>
<evidence type="ECO:0000256" key="1">
    <source>
        <dbReference type="SAM" id="MobiDB-lite"/>
    </source>
</evidence>
<protein>
    <submittedName>
        <fullName evidence="2">Uncharacterized protein</fullName>
    </submittedName>
</protein>
<keyword evidence="3" id="KW-1185">Reference proteome</keyword>
<evidence type="ECO:0000313" key="3">
    <source>
        <dbReference type="Proteomes" id="UP000077202"/>
    </source>
</evidence>
<comment type="caution">
    <text evidence="2">The sequence shown here is derived from an EMBL/GenBank/DDBJ whole genome shotgun (WGS) entry which is preliminary data.</text>
</comment>
<accession>A0A176W5P8</accession>
<feature type="region of interest" description="Disordered" evidence="1">
    <location>
        <begin position="89"/>
        <end position="164"/>
    </location>
</feature>
<proteinExistence type="predicted"/>